<comment type="subcellular location">
    <subcellularLocation>
        <location evidence="1">Cell membrane</location>
        <topology evidence="1">Peripheral membrane protein</topology>
    </subcellularLocation>
</comment>
<dbReference type="CDD" id="cd03216">
    <property type="entry name" value="ABC_Carb_Monos_I"/>
    <property type="match status" value="1"/>
</dbReference>
<dbReference type="InterPro" id="IPR027417">
    <property type="entry name" value="P-loop_NTPase"/>
</dbReference>
<dbReference type="AlphaFoldDB" id="A0A414APV4"/>
<protein>
    <submittedName>
        <fullName evidence="10">Sugar ABC transporter ATP-binding protein</fullName>
    </submittedName>
</protein>
<dbReference type="FunFam" id="3.40.50.300:FF:000127">
    <property type="entry name" value="Ribose import ATP-binding protein RbsA"/>
    <property type="match status" value="1"/>
</dbReference>
<keyword evidence="3" id="KW-1003">Cell membrane</keyword>
<gene>
    <name evidence="10" type="ORF">DW839_23080</name>
</gene>
<keyword evidence="2" id="KW-0813">Transport</keyword>
<keyword evidence="5" id="KW-0547">Nucleotide-binding</keyword>
<keyword evidence="4" id="KW-0677">Repeat</keyword>
<dbReference type="SUPFAM" id="SSF52540">
    <property type="entry name" value="P-loop containing nucleoside triphosphate hydrolases"/>
    <property type="match status" value="2"/>
</dbReference>
<dbReference type="InterPro" id="IPR050107">
    <property type="entry name" value="ABC_carbohydrate_import_ATPase"/>
</dbReference>
<accession>A0A414APV4</accession>
<keyword evidence="6 10" id="KW-0067">ATP-binding</keyword>
<evidence type="ECO:0000256" key="4">
    <source>
        <dbReference type="ARBA" id="ARBA00022737"/>
    </source>
</evidence>
<evidence type="ECO:0000259" key="9">
    <source>
        <dbReference type="PROSITE" id="PS50893"/>
    </source>
</evidence>
<evidence type="ECO:0000256" key="7">
    <source>
        <dbReference type="ARBA" id="ARBA00022967"/>
    </source>
</evidence>
<dbReference type="InterPro" id="IPR003593">
    <property type="entry name" value="AAA+_ATPase"/>
</dbReference>
<dbReference type="Pfam" id="PF00005">
    <property type="entry name" value="ABC_tran"/>
    <property type="match status" value="2"/>
</dbReference>
<reference evidence="10 11" key="1">
    <citation type="submission" date="2018-08" db="EMBL/GenBank/DDBJ databases">
        <title>A genome reference for cultivated species of the human gut microbiota.</title>
        <authorList>
            <person name="Zou Y."/>
            <person name="Xue W."/>
            <person name="Luo G."/>
        </authorList>
    </citation>
    <scope>NUCLEOTIDE SEQUENCE [LARGE SCALE GENOMIC DNA]</scope>
    <source>
        <strain evidence="10 11">AM35-14</strain>
    </source>
</reference>
<dbReference type="Gene3D" id="3.40.50.300">
    <property type="entry name" value="P-loop containing nucleotide triphosphate hydrolases"/>
    <property type="match status" value="2"/>
</dbReference>
<evidence type="ECO:0000313" key="11">
    <source>
        <dbReference type="Proteomes" id="UP000283975"/>
    </source>
</evidence>
<dbReference type="SMART" id="SM00382">
    <property type="entry name" value="AAA"/>
    <property type="match status" value="2"/>
</dbReference>
<evidence type="ECO:0000256" key="8">
    <source>
        <dbReference type="ARBA" id="ARBA00023136"/>
    </source>
</evidence>
<dbReference type="EMBL" id="QSHZ01000030">
    <property type="protein sequence ID" value="RHC52375.1"/>
    <property type="molecule type" value="Genomic_DNA"/>
</dbReference>
<evidence type="ECO:0000256" key="6">
    <source>
        <dbReference type="ARBA" id="ARBA00022840"/>
    </source>
</evidence>
<name>A0A414APV4_9FIRM</name>
<keyword evidence="7" id="KW-1278">Translocase</keyword>
<evidence type="ECO:0000256" key="3">
    <source>
        <dbReference type="ARBA" id="ARBA00022475"/>
    </source>
</evidence>
<comment type="caution">
    <text evidence="10">The sequence shown here is derived from an EMBL/GenBank/DDBJ whole genome shotgun (WGS) entry which is preliminary data.</text>
</comment>
<sequence length="498" mass="55242">MNEIMLEMNHISKAFGGNQALKNVHFSCTRGTVHVLAGENGAGKSTLLKVIAGIHQADKGEIFLNGKQVSIHSPLHAQELGIAMVFQELTLIGELTVEENLYLNVEPRKHGLIDRKSITASVRALMKEYGINIDPKAIAGRLSVAEQQMAEILKVLLKSPELIILDEPTSSLAIQEVEKLFQIIRNLVEKGKTILFISHRMEEIFEIGDDVTVFKDGEFIGTRKLKEIDKDELIRMMVGRPLQNVFPQKAGTIGNEIIFRAEHITGSRLQDISFCLKKGEVLGIAGLQGHGQTELLNALSGLYPLKQGSLEIMGKVKKIRNAGQAIREGIALVPGDRKREGLMLILPIQHNLAVCSLKKRMRLGFINLKKERQFAQKMKETLNIKAYRLGDPVYSLSGGNQQKVVLGKELAILPRIILFNDPTRGIDVEAKSDFYKIMRDLANQGIGVILCSSDMMEIIGMSDRVLVMYEGAISAQLKGEEIEEEIIMRCAMGLSSDE</sequence>
<evidence type="ECO:0000313" key="10">
    <source>
        <dbReference type="EMBL" id="RHC52375.1"/>
    </source>
</evidence>
<dbReference type="PANTHER" id="PTHR43790:SF9">
    <property type="entry name" value="GALACTOFURANOSE TRANSPORTER ATP-BINDING PROTEIN YTFR"/>
    <property type="match status" value="1"/>
</dbReference>
<dbReference type="GO" id="GO:0016887">
    <property type="term" value="F:ATP hydrolysis activity"/>
    <property type="evidence" value="ECO:0007669"/>
    <property type="project" value="InterPro"/>
</dbReference>
<dbReference type="RefSeq" id="WP_119205593.1">
    <property type="nucleotide sequence ID" value="NZ_JAUUNS010000005.1"/>
</dbReference>
<dbReference type="PROSITE" id="PS00211">
    <property type="entry name" value="ABC_TRANSPORTER_1"/>
    <property type="match status" value="1"/>
</dbReference>
<dbReference type="Proteomes" id="UP000283975">
    <property type="component" value="Unassembled WGS sequence"/>
</dbReference>
<dbReference type="InterPro" id="IPR003439">
    <property type="entry name" value="ABC_transporter-like_ATP-bd"/>
</dbReference>
<dbReference type="CDD" id="cd03215">
    <property type="entry name" value="ABC_Carb_Monos_II"/>
    <property type="match status" value="1"/>
</dbReference>
<dbReference type="InterPro" id="IPR017871">
    <property type="entry name" value="ABC_transporter-like_CS"/>
</dbReference>
<evidence type="ECO:0000256" key="2">
    <source>
        <dbReference type="ARBA" id="ARBA00022448"/>
    </source>
</evidence>
<proteinExistence type="predicted"/>
<dbReference type="PROSITE" id="PS50893">
    <property type="entry name" value="ABC_TRANSPORTER_2"/>
    <property type="match status" value="2"/>
</dbReference>
<organism evidence="10 11">
    <name type="scientific">Enterocloster bolteae</name>
    <dbReference type="NCBI Taxonomy" id="208479"/>
    <lineage>
        <taxon>Bacteria</taxon>
        <taxon>Bacillati</taxon>
        <taxon>Bacillota</taxon>
        <taxon>Clostridia</taxon>
        <taxon>Lachnospirales</taxon>
        <taxon>Lachnospiraceae</taxon>
        <taxon>Enterocloster</taxon>
    </lineage>
</organism>
<evidence type="ECO:0000256" key="1">
    <source>
        <dbReference type="ARBA" id="ARBA00004202"/>
    </source>
</evidence>
<feature type="domain" description="ABC transporter" evidence="9">
    <location>
        <begin position="253"/>
        <end position="495"/>
    </location>
</feature>
<dbReference type="PANTHER" id="PTHR43790">
    <property type="entry name" value="CARBOHYDRATE TRANSPORT ATP-BINDING PROTEIN MG119-RELATED"/>
    <property type="match status" value="1"/>
</dbReference>
<dbReference type="GO" id="GO:0005524">
    <property type="term" value="F:ATP binding"/>
    <property type="evidence" value="ECO:0007669"/>
    <property type="project" value="UniProtKB-KW"/>
</dbReference>
<dbReference type="GO" id="GO:0005886">
    <property type="term" value="C:plasma membrane"/>
    <property type="evidence" value="ECO:0007669"/>
    <property type="project" value="UniProtKB-SubCell"/>
</dbReference>
<feature type="domain" description="ABC transporter" evidence="9">
    <location>
        <begin position="6"/>
        <end position="241"/>
    </location>
</feature>
<evidence type="ECO:0000256" key="5">
    <source>
        <dbReference type="ARBA" id="ARBA00022741"/>
    </source>
</evidence>
<keyword evidence="8" id="KW-0472">Membrane</keyword>